<dbReference type="Proteomes" id="UP000799324">
    <property type="component" value="Unassembled WGS sequence"/>
</dbReference>
<dbReference type="OrthoDB" id="3539644at2759"/>
<gene>
    <name evidence="1" type="ORF">K491DRAFT_778120</name>
</gene>
<dbReference type="AlphaFoldDB" id="A0A6A6TCH6"/>
<name>A0A6A6TCH6_9PLEO</name>
<dbReference type="EMBL" id="MU004338">
    <property type="protein sequence ID" value="KAF2656304.1"/>
    <property type="molecule type" value="Genomic_DNA"/>
</dbReference>
<keyword evidence="2" id="KW-1185">Reference proteome</keyword>
<organism evidence="1 2">
    <name type="scientific">Lophiostoma macrostomum CBS 122681</name>
    <dbReference type="NCBI Taxonomy" id="1314788"/>
    <lineage>
        <taxon>Eukaryota</taxon>
        <taxon>Fungi</taxon>
        <taxon>Dikarya</taxon>
        <taxon>Ascomycota</taxon>
        <taxon>Pezizomycotina</taxon>
        <taxon>Dothideomycetes</taxon>
        <taxon>Pleosporomycetidae</taxon>
        <taxon>Pleosporales</taxon>
        <taxon>Lophiostomataceae</taxon>
        <taxon>Lophiostoma</taxon>
    </lineage>
</organism>
<reference evidence="1" key="1">
    <citation type="journal article" date="2020" name="Stud. Mycol.">
        <title>101 Dothideomycetes genomes: a test case for predicting lifestyles and emergence of pathogens.</title>
        <authorList>
            <person name="Haridas S."/>
            <person name="Albert R."/>
            <person name="Binder M."/>
            <person name="Bloem J."/>
            <person name="Labutti K."/>
            <person name="Salamov A."/>
            <person name="Andreopoulos B."/>
            <person name="Baker S."/>
            <person name="Barry K."/>
            <person name="Bills G."/>
            <person name="Bluhm B."/>
            <person name="Cannon C."/>
            <person name="Castanera R."/>
            <person name="Culley D."/>
            <person name="Daum C."/>
            <person name="Ezra D."/>
            <person name="Gonzalez J."/>
            <person name="Henrissat B."/>
            <person name="Kuo A."/>
            <person name="Liang C."/>
            <person name="Lipzen A."/>
            <person name="Lutzoni F."/>
            <person name="Magnuson J."/>
            <person name="Mondo S."/>
            <person name="Nolan M."/>
            <person name="Ohm R."/>
            <person name="Pangilinan J."/>
            <person name="Park H.-J."/>
            <person name="Ramirez L."/>
            <person name="Alfaro M."/>
            <person name="Sun H."/>
            <person name="Tritt A."/>
            <person name="Yoshinaga Y."/>
            <person name="Zwiers L.-H."/>
            <person name="Turgeon B."/>
            <person name="Goodwin S."/>
            <person name="Spatafora J."/>
            <person name="Crous P."/>
            <person name="Grigoriev I."/>
        </authorList>
    </citation>
    <scope>NUCLEOTIDE SEQUENCE</scope>
    <source>
        <strain evidence="1">CBS 122681</strain>
    </source>
</reference>
<accession>A0A6A6TCH6</accession>
<proteinExistence type="predicted"/>
<sequence>MLAWTSKQEAMDDAIGKHNMLLCARDDLSVPKVPSKVFVEPCRRPRSMPIRLPSLLRMPASRPQIDDSRSSRVASKSYRFNFDIAPMGVDSQCLYGESVIEPLDAELDANKTCWRLLDFSAPESRKSLRGGITIARGSPLQTFEIETLITISSYDAQDLDNVIVGKVDSGLNMGYQFRDNHDHCTEVSITIFLKPSKLDIFLFNIWTNIFDISFESQLGWTINHLHTHTAHGSTTMDNRPYIEALYAHHIEMVSLSGAIKGYFRPYSSLHLSTTSGPITLSVDLSQIFHSSRTPDIPTTLPIPSLSITTHSGPIYIQSTHDLLPSYPFTHTTTLSTQTGNIYAVLPHGFSTGASTVTGNVTLYLRTYKAAEPGLRNDLWTSSVSGDVRVFVSEPRDTAAGTGNRVQQVTRPGITAAKGEENEQYNPLLSMVSSHNNLGEGGSMMLRYPRAWYGKLEAEVRDGRVDVKGSLLWGVERGEGFVRATRGFDGRSQMGVVVNRGVVDLSVGL</sequence>
<evidence type="ECO:0000313" key="1">
    <source>
        <dbReference type="EMBL" id="KAF2656304.1"/>
    </source>
</evidence>
<protein>
    <submittedName>
        <fullName evidence="1">Uncharacterized protein</fullName>
    </submittedName>
</protein>
<evidence type="ECO:0000313" key="2">
    <source>
        <dbReference type="Proteomes" id="UP000799324"/>
    </source>
</evidence>